<name>A0A9N9BEC6_9GLOM</name>
<evidence type="ECO:0000313" key="2">
    <source>
        <dbReference type="EMBL" id="CAG8565458.1"/>
    </source>
</evidence>
<accession>A0A9N9BEC6</accession>
<proteinExistence type="predicted"/>
<feature type="compositionally biased region" description="Basic and acidic residues" evidence="1">
    <location>
        <begin position="180"/>
        <end position="204"/>
    </location>
</feature>
<keyword evidence="3" id="KW-1185">Reference proteome</keyword>
<dbReference type="Gene3D" id="3.30.420.10">
    <property type="entry name" value="Ribonuclease H-like superfamily/Ribonuclease H"/>
    <property type="match status" value="1"/>
</dbReference>
<evidence type="ECO:0000256" key="1">
    <source>
        <dbReference type="SAM" id="MobiDB-lite"/>
    </source>
</evidence>
<comment type="caution">
    <text evidence="2">The sequence shown here is derived from an EMBL/GenBank/DDBJ whole genome shotgun (WGS) entry which is preliminary data.</text>
</comment>
<dbReference type="SUPFAM" id="SSF46689">
    <property type="entry name" value="Homeodomain-like"/>
    <property type="match status" value="1"/>
</dbReference>
<dbReference type="AlphaFoldDB" id="A0A9N9BEC6"/>
<gene>
    <name evidence="2" type="ORF">DEBURN_LOCUS7802</name>
</gene>
<dbReference type="Proteomes" id="UP000789706">
    <property type="component" value="Unassembled WGS sequence"/>
</dbReference>
<dbReference type="InterPro" id="IPR009057">
    <property type="entry name" value="Homeodomain-like_sf"/>
</dbReference>
<feature type="region of interest" description="Disordered" evidence="1">
    <location>
        <begin position="165"/>
        <end position="204"/>
    </location>
</feature>
<organism evidence="2 3">
    <name type="scientific">Diversispora eburnea</name>
    <dbReference type="NCBI Taxonomy" id="1213867"/>
    <lineage>
        <taxon>Eukaryota</taxon>
        <taxon>Fungi</taxon>
        <taxon>Fungi incertae sedis</taxon>
        <taxon>Mucoromycota</taxon>
        <taxon>Glomeromycotina</taxon>
        <taxon>Glomeromycetes</taxon>
        <taxon>Diversisporales</taxon>
        <taxon>Diversisporaceae</taxon>
        <taxon>Diversispora</taxon>
    </lineage>
</organism>
<dbReference type="OrthoDB" id="2430233at2759"/>
<sequence>MAAHHTELSPLDKGKILAYIENFNTIQIAKKIGCDPTTIHQFIDRYKKTGNTENLPYSGWPPALNNNEKNKLINETLYDTGIHFHVSAKKPFVSERHASACISWCEKYRDKKAYDWVQVIFSDVSSVEIGKQSQQIRVWRGVGEGLVSVGDIELGVQRNKRIIRVGDKATTNTRRTKNHHGNDKNKNKSSKNDNQDGDLHTLEE</sequence>
<reference evidence="2" key="1">
    <citation type="submission" date="2021-06" db="EMBL/GenBank/DDBJ databases">
        <authorList>
            <person name="Kallberg Y."/>
            <person name="Tangrot J."/>
            <person name="Rosling A."/>
        </authorList>
    </citation>
    <scope>NUCLEOTIDE SEQUENCE</scope>
    <source>
        <strain evidence="2">AZ414A</strain>
    </source>
</reference>
<dbReference type="EMBL" id="CAJVPK010001014">
    <property type="protein sequence ID" value="CAG8565458.1"/>
    <property type="molecule type" value="Genomic_DNA"/>
</dbReference>
<dbReference type="InterPro" id="IPR036397">
    <property type="entry name" value="RNaseH_sf"/>
</dbReference>
<dbReference type="GO" id="GO:0003676">
    <property type="term" value="F:nucleic acid binding"/>
    <property type="evidence" value="ECO:0007669"/>
    <property type="project" value="InterPro"/>
</dbReference>
<evidence type="ECO:0000313" key="3">
    <source>
        <dbReference type="Proteomes" id="UP000789706"/>
    </source>
</evidence>
<protein>
    <submittedName>
        <fullName evidence="2">1554_t:CDS:1</fullName>
    </submittedName>
</protein>